<feature type="chain" id="PRO_5002171724" evidence="7">
    <location>
        <begin position="23"/>
        <end position="485"/>
    </location>
</feature>
<gene>
    <name evidence="8" type="ORF">CCC_00484</name>
</gene>
<dbReference type="GO" id="GO:1990281">
    <property type="term" value="C:efflux pump complex"/>
    <property type="evidence" value="ECO:0007669"/>
    <property type="project" value="TreeGrafter"/>
</dbReference>
<keyword evidence="2" id="KW-1134">Transmembrane beta strand</keyword>
<evidence type="ECO:0000256" key="4">
    <source>
        <dbReference type="ARBA" id="ARBA00023136"/>
    </source>
</evidence>
<dbReference type="AlphaFoldDB" id="A0A0C2YQM6"/>
<evidence type="ECO:0000256" key="1">
    <source>
        <dbReference type="ARBA" id="ARBA00004442"/>
    </source>
</evidence>
<dbReference type="GO" id="GO:0015288">
    <property type="term" value="F:porin activity"/>
    <property type="evidence" value="ECO:0007669"/>
    <property type="project" value="TreeGrafter"/>
</dbReference>
<evidence type="ECO:0000256" key="3">
    <source>
        <dbReference type="ARBA" id="ARBA00022692"/>
    </source>
</evidence>
<feature type="signal peptide" evidence="7">
    <location>
        <begin position="1"/>
        <end position="22"/>
    </location>
</feature>
<accession>A0A0C2YQM6</accession>
<dbReference type="STRING" id="272627.CCC_00484"/>
<keyword evidence="4" id="KW-0472">Membrane</keyword>
<dbReference type="PROSITE" id="PS51257">
    <property type="entry name" value="PROKAR_LIPOPROTEIN"/>
    <property type="match status" value="1"/>
</dbReference>
<evidence type="ECO:0000256" key="5">
    <source>
        <dbReference type="ARBA" id="ARBA00023237"/>
    </source>
</evidence>
<keyword evidence="3" id="KW-0812">Transmembrane</keyword>
<keyword evidence="7" id="KW-0732">Signal</keyword>
<dbReference type="PANTHER" id="PTHR30026">
    <property type="entry name" value="OUTER MEMBRANE PROTEIN TOLC"/>
    <property type="match status" value="1"/>
</dbReference>
<reference evidence="8 9" key="1">
    <citation type="submission" date="2015-01" db="EMBL/GenBank/DDBJ databases">
        <title>Genome Sequence of Magnetospirillum magnetotacticum Strain MS-1.</title>
        <authorList>
            <person name="Marinov G.K."/>
            <person name="Smalley M.D."/>
            <person name="DeSalvo G."/>
        </authorList>
    </citation>
    <scope>NUCLEOTIDE SEQUENCE [LARGE SCALE GENOMIC DNA]</scope>
    <source>
        <strain evidence="8 9">MS-1</strain>
    </source>
</reference>
<dbReference type="SUPFAM" id="SSF56954">
    <property type="entry name" value="Outer membrane efflux proteins (OEP)"/>
    <property type="match status" value="1"/>
</dbReference>
<feature type="region of interest" description="Disordered" evidence="6">
    <location>
        <begin position="455"/>
        <end position="485"/>
    </location>
</feature>
<keyword evidence="5" id="KW-0998">Cell outer membrane</keyword>
<evidence type="ECO:0000256" key="2">
    <source>
        <dbReference type="ARBA" id="ARBA00022452"/>
    </source>
</evidence>
<dbReference type="InterPro" id="IPR051906">
    <property type="entry name" value="TolC-like"/>
</dbReference>
<dbReference type="Proteomes" id="UP000031971">
    <property type="component" value="Unassembled WGS sequence"/>
</dbReference>
<dbReference type="PANTHER" id="PTHR30026:SF20">
    <property type="entry name" value="OUTER MEMBRANE PROTEIN TOLC"/>
    <property type="match status" value="1"/>
</dbReference>
<dbReference type="GO" id="GO:0009279">
    <property type="term" value="C:cell outer membrane"/>
    <property type="evidence" value="ECO:0007669"/>
    <property type="project" value="UniProtKB-SubCell"/>
</dbReference>
<dbReference type="Gene3D" id="1.20.1600.10">
    <property type="entry name" value="Outer membrane efflux proteins (OEP)"/>
    <property type="match status" value="1"/>
</dbReference>
<evidence type="ECO:0000313" key="9">
    <source>
        <dbReference type="Proteomes" id="UP000031971"/>
    </source>
</evidence>
<dbReference type="GO" id="GO:0015562">
    <property type="term" value="F:efflux transmembrane transporter activity"/>
    <property type="evidence" value="ECO:0007669"/>
    <property type="project" value="InterPro"/>
</dbReference>
<evidence type="ECO:0000256" key="6">
    <source>
        <dbReference type="SAM" id="MobiDB-lite"/>
    </source>
</evidence>
<organism evidence="8 9">
    <name type="scientific">Paramagnetospirillum magnetotacticum MS-1</name>
    <dbReference type="NCBI Taxonomy" id="272627"/>
    <lineage>
        <taxon>Bacteria</taxon>
        <taxon>Pseudomonadati</taxon>
        <taxon>Pseudomonadota</taxon>
        <taxon>Alphaproteobacteria</taxon>
        <taxon>Rhodospirillales</taxon>
        <taxon>Magnetospirillaceae</taxon>
        <taxon>Paramagnetospirillum</taxon>
    </lineage>
</organism>
<comment type="subcellular location">
    <subcellularLocation>
        <location evidence="1">Cell outer membrane</location>
    </subcellularLocation>
</comment>
<sequence>MFRNAVLGVSAAALLSACSVMPEDLAEIRADINRHAESLPQDVLKRPLSVEDAMKLAVAHNLDARVKELEEVLAAGKADLSLFAMLPELAAKGNWSKRNPKKATTSKDLSTGTVANYSTGEDSISRTGDLTASWNLVDFGIALVRADQEEDKMILAAEKRRRAQHLLIQDVQAAYWKAVINEFANRKYHSLESRLVKSVEDAETAERTKVGDPMQMLGHQRAIVDTMRQIAELQRQTSTAKADLAGFMGVPSSSAFELAELKDDSFLSAEDPEQNVEAMEAVALANRPELKSEEVQFRIDRNDIRTELLKTLPGIGPFMGGHYDSNSFIKYNAWADAGTHMAWNLVDILTAPKRVANAKNTAETTRARRLAMGMAVLTQVHVADIQYRHALKEYRLTEQMAAIDRRITGLAAKSKQAGSGSAMEEIKAEAAGMLSTLRRFILYSDLQGAKARLKAAQGIDHAPPSETFTDTPPPETTADAAPQAG</sequence>
<proteinExistence type="predicted"/>
<feature type="compositionally biased region" description="Low complexity" evidence="6">
    <location>
        <begin position="464"/>
        <end position="485"/>
    </location>
</feature>
<dbReference type="EMBL" id="JXSL01000030">
    <property type="protein sequence ID" value="KIL97423.1"/>
    <property type="molecule type" value="Genomic_DNA"/>
</dbReference>
<protein>
    <submittedName>
        <fullName evidence="8">Outer membrane protein</fullName>
    </submittedName>
</protein>
<evidence type="ECO:0000256" key="7">
    <source>
        <dbReference type="SAM" id="SignalP"/>
    </source>
</evidence>
<comment type="caution">
    <text evidence="8">The sequence shown here is derived from an EMBL/GenBank/DDBJ whole genome shotgun (WGS) entry which is preliminary data.</text>
</comment>
<name>A0A0C2YQM6_PARME</name>
<evidence type="ECO:0000313" key="8">
    <source>
        <dbReference type="EMBL" id="KIL97423.1"/>
    </source>
</evidence>
<keyword evidence="9" id="KW-1185">Reference proteome</keyword>